<protein>
    <submittedName>
        <fullName evidence="2">Uncharacterized protein</fullName>
    </submittedName>
</protein>
<accession>A0A644Y500</accession>
<gene>
    <name evidence="2" type="ORF">SDC9_70099</name>
</gene>
<dbReference type="AlphaFoldDB" id="A0A644Y500"/>
<reference evidence="2" key="1">
    <citation type="submission" date="2019-08" db="EMBL/GenBank/DDBJ databases">
        <authorList>
            <person name="Kucharzyk K."/>
            <person name="Murdoch R.W."/>
            <person name="Higgins S."/>
            <person name="Loffler F."/>
        </authorList>
    </citation>
    <scope>NUCLEOTIDE SEQUENCE</scope>
</reference>
<organism evidence="2">
    <name type="scientific">bioreactor metagenome</name>
    <dbReference type="NCBI Taxonomy" id="1076179"/>
    <lineage>
        <taxon>unclassified sequences</taxon>
        <taxon>metagenomes</taxon>
        <taxon>ecological metagenomes</taxon>
    </lineage>
</organism>
<feature type="region of interest" description="Disordered" evidence="1">
    <location>
        <begin position="1"/>
        <end position="26"/>
    </location>
</feature>
<feature type="compositionally biased region" description="Basic and acidic residues" evidence="1">
    <location>
        <begin position="7"/>
        <end position="26"/>
    </location>
</feature>
<name>A0A644Y500_9ZZZZ</name>
<evidence type="ECO:0000256" key="1">
    <source>
        <dbReference type="SAM" id="MobiDB-lite"/>
    </source>
</evidence>
<sequence length="66" mass="7120">MAKTPRTSKEKQGVSRLMELAEPKKDQTRRRLPAVCAVLRRAVGSLFHDLRRDSGAACALCPGGGA</sequence>
<dbReference type="EMBL" id="VSSQ01004076">
    <property type="protein sequence ID" value="MPM23625.1"/>
    <property type="molecule type" value="Genomic_DNA"/>
</dbReference>
<comment type="caution">
    <text evidence="2">The sequence shown here is derived from an EMBL/GenBank/DDBJ whole genome shotgun (WGS) entry which is preliminary data.</text>
</comment>
<evidence type="ECO:0000313" key="2">
    <source>
        <dbReference type="EMBL" id="MPM23625.1"/>
    </source>
</evidence>
<proteinExistence type="predicted"/>